<feature type="compositionally biased region" description="Polar residues" evidence="12">
    <location>
        <begin position="277"/>
        <end position="303"/>
    </location>
</feature>
<dbReference type="InterPro" id="IPR017927">
    <property type="entry name" value="FAD-bd_FR_type"/>
</dbReference>
<evidence type="ECO:0000256" key="6">
    <source>
        <dbReference type="ARBA" id="ARBA00023002"/>
    </source>
</evidence>
<dbReference type="SUPFAM" id="SSF54292">
    <property type="entry name" value="2Fe-2S ferredoxin-like"/>
    <property type="match status" value="1"/>
</dbReference>
<dbReference type="AlphaFoldDB" id="A0A3E0U2H4"/>
<evidence type="ECO:0000313" key="17">
    <source>
        <dbReference type="Proteomes" id="UP000256899"/>
    </source>
</evidence>
<dbReference type="InterPro" id="IPR036010">
    <property type="entry name" value="2Fe-2S_ferredoxin-like_sf"/>
</dbReference>
<reference evidence="17" key="1">
    <citation type="submission" date="2018-08" db="EMBL/GenBank/DDBJ databases">
        <title>Thalassotalea euphylliae genome.</title>
        <authorList>
            <person name="Summers S."/>
            <person name="Rice S.A."/>
            <person name="Freckelton M.L."/>
            <person name="Nedved B.T."/>
            <person name="Hadfield M.G."/>
        </authorList>
    </citation>
    <scope>NUCLEOTIDE SEQUENCE [LARGE SCALE GENOMIC DNA]</scope>
    <source>
        <strain evidence="17">H3</strain>
    </source>
</reference>
<dbReference type="PROSITE" id="PS51384">
    <property type="entry name" value="FAD_FR"/>
    <property type="match status" value="1"/>
</dbReference>
<dbReference type="Pfam" id="PF00175">
    <property type="entry name" value="NAD_binding_1"/>
    <property type="match status" value="1"/>
</dbReference>
<feature type="domain" description="FAD-binding FR-type" evidence="15">
    <location>
        <begin position="304"/>
        <end position="412"/>
    </location>
</feature>
<keyword evidence="7" id="KW-0408">Iron</keyword>
<protein>
    <submittedName>
        <fullName evidence="16">MOSC domain-containing protein</fullName>
    </submittedName>
</protein>
<dbReference type="InterPro" id="IPR012675">
    <property type="entry name" value="Beta-grasp_dom_sf"/>
</dbReference>
<dbReference type="GO" id="GO:0030170">
    <property type="term" value="F:pyridoxal phosphate binding"/>
    <property type="evidence" value="ECO:0007669"/>
    <property type="project" value="InterPro"/>
</dbReference>
<proteinExistence type="inferred from homology"/>
<dbReference type="InterPro" id="IPR017938">
    <property type="entry name" value="Riboflavin_synthase-like_b-brl"/>
</dbReference>
<evidence type="ECO:0000256" key="5">
    <source>
        <dbReference type="ARBA" id="ARBA00022827"/>
    </source>
</evidence>
<dbReference type="Pfam" id="PF03476">
    <property type="entry name" value="MOSC_N"/>
    <property type="match status" value="1"/>
</dbReference>
<feature type="domain" description="2Fe-2S ferredoxin-type" evidence="13">
    <location>
        <begin position="563"/>
        <end position="653"/>
    </location>
</feature>
<dbReference type="SUPFAM" id="SSF141673">
    <property type="entry name" value="MOSC N-terminal domain-like"/>
    <property type="match status" value="1"/>
</dbReference>
<evidence type="ECO:0000256" key="3">
    <source>
        <dbReference type="ARBA" id="ARBA00022714"/>
    </source>
</evidence>
<keyword evidence="2" id="KW-0285">Flavoprotein</keyword>
<dbReference type="Gene3D" id="3.40.50.80">
    <property type="entry name" value="Nucleotide-binding domain of ferredoxin-NADP reductase (FNR) module"/>
    <property type="match status" value="1"/>
</dbReference>
<dbReference type="PROSITE" id="PS51085">
    <property type="entry name" value="2FE2S_FER_2"/>
    <property type="match status" value="1"/>
</dbReference>
<keyword evidence="3" id="KW-0001">2Fe-2S</keyword>
<evidence type="ECO:0000256" key="2">
    <source>
        <dbReference type="ARBA" id="ARBA00022630"/>
    </source>
</evidence>
<dbReference type="InterPro" id="IPR011037">
    <property type="entry name" value="Pyrv_Knase-like_insert_dom_sf"/>
</dbReference>
<dbReference type="PANTHER" id="PTHR47354:SF6">
    <property type="entry name" value="NADH OXIDOREDUCTASE HCR"/>
    <property type="match status" value="1"/>
</dbReference>
<dbReference type="SUPFAM" id="SSF63380">
    <property type="entry name" value="Riboflavin synthase domain-like"/>
    <property type="match status" value="1"/>
</dbReference>
<keyword evidence="4" id="KW-0479">Metal-binding</keyword>
<evidence type="ECO:0000256" key="7">
    <source>
        <dbReference type="ARBA" id="ARBA00023004"/>
    </source>
</evidence>
<comment type="caution">
    <text evidence="16">The sequence shown here is derived from an EMBL/GenBank/DDBJ whole genome shotgun (WGS) entry which is preliminary data.</text>
</comment>
<dbReference type="InterPro" id="IPR006058">
    <property type="entry name" value="2Fe2S_fd_BS"/>
</dbReference>
<keyword evidence="8" id="KW-0411">Iron-sulfur</keyword>
<evidence type="ECO:0000256" key="9">
    <source>
        <dbReference type="ARBA" id="ARBA00023075"/>
    </source>
</evidence>
<evidence type="ECO:0000256" key="8">
    <source>
        <dbReference type="ARBA" id="ARBA00023014"/>
    </source>
</evidence>
<dbReference type="InterPro" id="IPR001041">
    <property type="entry name" value="2Fe-2S_ferredoxin-type"/>
</dbReference>
<evidence type="ECO:0000259" key="15">
    <source>
        <dbReference type="PROSITE" id="PS51384"/>
    </source>
</evidence>
<evidence type="ECO:0000313" key="16">
    <source>
        <dbReference type="EMBL" id="REL30920.1"/>
    </source>
</evidence>
<keyword evidence="6" id="KW-0560">Oxidoreductase</keyword>
<evidence type="ECO:0000256" key="12">
    <source>
        <dbReference type="SAM" id="MobiDB-lite"/>
    </source>
</evidence>
<dbReference type="InterPro" id="IPR050415">
    <property type="entry name" value="MRET"/>
</dbReference>
<organism evidence="16 17">
    <name type="scientific">Thalassotalea euphylliae</name>
    <dbReference type="NCBI Taxonomy" id="1655234"/>
    <lineage>
        <taxon>Bacteria</taxon>
        <taxon>Pseudomonadati</taxon>
        <taxon>Pseudomonadota</taxon>
        <taxon>Gammaproteobacteria</taxon>
        <taxon>Alteromonadales</taxon>
        <taxon>Colwelliaceae</taxon>
        <taxon>Thalassotalea</taxon>
    </lineage>
</organism>
<dbReference type="SUPFAM" id="SSF50800">
    <property type="entry name" value="PK beta-barrel domain-like"/>
    <property type="match status" value="1"/>
</dbReference>
<comment type="similarity">
    <text evidence="11">In the N-terminal section; belongs to the FAD-binding oxidoreductase type 6 family.</text>
</comment>
<dbReference type="CDD" id="cd00207">
    <property type="entry name" value="fer2"/>
    <property type="match status" value="1"/>
</dbReference>
<dbReference type="InterPro" id="IPR005302">
    <property type="entry name" value="MoCF_Sase_C"/>
</dbReference>
<sequence>MAHLQQISVYPIKSTAGIQLSSSWVDPIGLPYDRRFVICDQNGQFITARTQPKLCLVQANLTPDGLMLTAPDMPLLAVRYSQCLDEYQHVTVWGDTTLGQRSHESVDHWFSQFLGQPCHLLFFGEQSNRQVKNTTNPVAFADGYPLLLISQASLDDLNSRLKQPISMRQFRPNIVVQDCEPFAEDTWRHIRIGEVEFELTKPCTRCVFTTVDPDTGEKHSQLEPLATLKSYRQIAKGDVLFGQNLIPLNQGQIRFGDQVTVLDRQSAPDFVNVKPVSRTSSKKQTSDNNQVAQSATMAEQATNPEQASLVCQHIYEETHDVKTFVFAIANNGQLPDNFAHYQAGQHLPFKLTIEGKQVNAIYTLSSSPTRNQSLTITVKRVPNGKVSNFLHDHFNVGDEIQAKAPNGKFHLGNISQQRILLLSAGSGITPMLSMLKTLTDQCDNREVIFFHSARSEKDLIAMDEVTALAKQHGNCKLHCTLTQSAQPQWQDFQGHLSADMLAVIPDIANLDAMICGPQGFRDSAKALLMAAGLPESQFHFESFGKRPTDKKPATESLAEAAAAQVNIRFESWDKAVVGNTKESVLDQGEAAGLIMSYSCRGGMCGSCKVKLDSGEVRQLATDGLMPGEQEQGYILACSCVPKTDIVISKAPRK</sequence>
<keyword evidence="17" id="KW-1185">Reference proteome</keyword>
<comment type="cofactor">
    <cofactor evidence="10">
        <name>[2Fe-2S] cluster</name>
        <dbReference type="ChEBI" id="CHEBI:190135"/>
    </cofactor>
</comment>
<dbReference type="Gene3D" id="2.40.30.10">
    <property type="entry name" value="Translation factors"/>
    <property type="match status" value="1"/>
</dbReference>
<evidence type="ECO:0000256" key="10">
    <source>
        <dbReference type="ARBA" id="ARBA00034078"/>
    </source>
</evidence>
<dbReference type="Gene3D" id="3.10.20.30">
    <property type="match status" value="1"/>
</dbReference>
<evidence type="ECO:0000256" key="11">
    <source>
        <dbReference type="ARBA" id="ARBA00061434"/>
    </source>
</evidence>
<dbReference type="CDD" id="cd06215">
    <property type="entry name" value="FNR_iron_sulfur_binding_1"/>
    <property type="match status" value="1"/>
</dbReference>
<dbReference type="PRINTS" id="PR00410">
    <property type="entry name" value="PHEHYDRXLASE"/>
</dbReference>
<dbReference type="Pfam" id="PF03473">
    <property type="entry name" value="MOSC"/>
    <property type="match status" value="1"/>
</dbReference>
<evidence type="ECO:0000256" key="1">
    <source>
        <dbReference type="ARBA" id="ARBA00001974"/>
    </source>
</evidence>
<dbReference type="SUPFAM" id="SSF52343">
    <property type="entry name" value="Ferredoxin reductase-like, C-terminal NADP-linked domain"/>
    <property type="match status" value="1"/>
</dbReference>
<dbReference type="InterPro" id="IPR001433">
    <property type="entry name" value="OxRdtase_FAD/NAD-bd"/>
</dbReference>
<dbReference type="GO" id="GO:0051537">
    <property type="term" value="F:2 iron, 2 sulfur cluster binding"/>
    <property type="evidence" value="ECO:0007669"/>
    <property type="project" value="UniProtKB-KW"/>
</dbReference>
<dbReference type="Pfam" id="PF00970">
    <property type="entry name" value="FAD_binding_6"/>
    <property type="match status" value="1"/>
</dbReference>
<evidence type="ECO:0000256" key="4">
    <source>
        <dbReference type="ARBA" id="ARBA00022723"/>
    </source>
</evidence>
<dbReference type="InterPro" id="IPR005303">
    <property type="entry name" value="MOCOS_middle"/>
</dbReference>
<keyword evidence="9" id="KW-0830">Ubiquinone</keyword>
<dbReference type="InterPro" id="IPR008333">
    <property type="entry name" value="Cbr1-like_FAD-bd_dom"/>
</dbReference>
<comment type="cofactor">
    <cofactor evidence="1">
        <name>FAD</name>
        <dbReference type="ChEBI" id="CHEBI:57692"/>
    </cofactor>
</comment>
<dbReference type="Pfam" id="PF00111">
    <property type="entry name" value="Fer2"/>
    <property type="match status" value="1"/>
</dbReference>
<feature type="domain" description="MOSC" evidence="14">
    <location>
        <begin position="108"/>
        <end position="262"/>
    </location>
</feature>
<dbReference type="EMBL" id="QUOT01000001">
    <property type="protein sequence ID" value="REL30920.1"/>
    <property type="molecule type" value="Genomic_DNA"/>
</dbReference>
<dbReference type="PROSITE" id="PS51340">
    <property type="entry name" value="MOSC"/>
    <property type="match status" value="1"/>
</dbReference>
<gene>
    <name evidence="16" type="ORF">DXX94_09420</name>
</gene>
<name>A0A3E0U2H4_9GAMM</name>
<accession>A0A3E0U2H4</accession>
<feature type="region of interest" description="Disordered" evidence="12">
    <location>
        <begin position="274"/>
        <end position="303"/>
    </location>
</feature>
<keyword evidence="5" id="KW-0274">FAD</keyword>
<dbReference type="PANTHER" id="PTHR47354">
    <property type="entry name" value="NADH OXIDOREDUCTASE HCR"/>
    <property type="match status" value="1"/>
</dbReference>
<evidence type="ECO:0000259" key="14">
    <source>
        <dbReference type="PROSITE" id="PS51340"/>
    </source>
</evidence>
<dbReference type="GO" id="GO:0016491">
    <property type="term" value="F:oxidoreductase activity"/>
    <property type="evidence" value="ECO:0007669"/>
    <property type="project" value="UniProtKB-KW"/>
</dbReference>
<dbReference type="PROSITE" id="PS00197">
    <property type="entry name" value="2FE2S_FER_1"/>
    <property type="match status" value="1"/>
</dbReference>
<dbReference type="Proteomes" id="UP000256899">
    <property type="component" value="Unassembled WGS sequence"/>
</dbReference>
<dbReference type="RefSeq" id="WP_116015431.1">
    <property type="nucleotide sequence ID" value="NZ_QUOT01000001.1"/>
</dbReference>
<dbReference type="GO" id="GO:0030151">
    <property type="term" value="F:molybdenum ion binding"/>
    <property type="evidence" value="ECO:0007669"/>
    <property type="project" value="InterPro"/>
</dbReference>
<dbReference type="InterPro" id="IPR039261">
    <property type="entry name" value="FNR_nucleotide-bd"/>
</dbReference>
<evidence type="ECO:0000259" key="13">
    <source>
        <dbReference type="PROSITE" id="PS51085"/>
    </source>
</evidence>